<accession>A0A1F6M8U2</accession>
<organism evidence="2 3">
    <name type="scientific">Candidatus Magasanikbacteria bacterium RIFCSPHIGHO2_02_FULL_50_9b</name>
    <dbReference type="NCBI Taxonomy" id="1798682"/>
    <lineage>
        <taxon>Bacteria</taxon>
        <taxon>Candidatus Magasanikiibacteriota</taxon>
    </lineage>
</organism>
<evidence type="ECO:0000256" key="1">
    <source>
        <dbReference type="SAM" id="Phobius"/>
    </source>
</evidence>
<dbReference type="AlphaFoldDB" id="A0A1F6M8U2"/>
<evidence type="ECO:0000313" key="3">
    <source>
        <dbReference type="Proteomes" id="UP000176532"/>
    </source>
</evidence>
<keyword evidence="1" id="KW-1133">Transmembrane helix</keyword>
<protein>
    <submittedName>
        <fullName evidence="2">Uncharacterized protein</fullName>
    </submittedName>
</protein>
<keyword evidence="1" id="KW-0472">Membrane</keyword>
<sequence>MSPKLKALFVQLGNILIVVAIILGMYVYSWFTDGSLTTVDSCSGSYIVGKYEIKDVKSQCPNLTKESLRAQINDHFIRFDGKNAFTTKEKMIQDVEENF</sequence>
<reference evidence="2 3" key="1">
    <citation type="journal article" date="2016" name="Nat. Commun.">
        <title>Thousands of microbial genomes shed light on interconnected biogeochemical processes in an aquifer system.</title>
        <authorList>
            <person name="Anantharaman K."/>
            <person name="Brown C.T."/>
            <person name="Hug L.A."/>
            <person name="Sharon I."/>
            <person name="Castelle C.J."/>
            <person name="Probst A.J."/>
            <person name="Thomas B.C."/>
            <person name="Singh A."/>
            <person name="Wilkins M.J."/>
            <person name="Karaoz U."/>
            <person name="Brodie E.L."/>
            <person name="Williams K.H."/>
            <person name="Hubbard S.S."/>
            <person name="Banfield J.F."/>
        </authorList>
    </citation>
    <scope>NUCLEOTIDE SEQUENCE [LARGE SCALE GENOMIC DNA]</scope>
</reference>
<evidence type="ECO:0000313" key="2">
    <source>
        <dbReference type="EMBL" id="OGH68045.1"/>
    </source>
</evidence>
<keyword evidence="1" id="KW-0812">Transmembrane</keyword>
<feature type="transmembrane region" description="Helical" evidence="1">
    <location>
        <begin position="12"/>
        <end position="31"/>
    </location>
</feature>
<proteinExistence type="predicted"/>
<name>A0A1F6M8U2_9BACT</name>
<dbReference type="Proteomes" id="UP000176532">
    <property type="component" value="Unassembled WGS sequence"/>
</dbReference>
<comment type="caution">
    <text evidence="2">The sequence shown here is derived from an EMBL/GenBank/DDBJ whole genome shotgun (WGS) entry which is preliminary data.</text>
</comment>
<dbReference type="STRING" id="1798682.A3C15_00630"/>
<dbReference type="EMBL" id="MFQD01000018">
    <property type="protein sequence ID" value="OGH68045.1"/>
    <property type="molecule type" value="Genomic_DNA"/>
</dbReference>
<gene>
    <name evidence="2" type="ORF">A3C15_00630</name>
</gene>